<keyword evidence="5" id="KW-0479">Metal-binding</keyword>
<organism evidence="11">
    <name type="scientific">marine metagenome</name>
    <dbReference type="NCBI Taxonomy" id="408172"/>
    <lineage>
        <taxon>unclassified sequences</taxon>
        <taxon>metagenomes</taxon>
        <taxon>ecological metagenomes</taxon>
    </lineage>
</organism>
<dbReference type="InterPro" id="IPR005839">
    <property type="entry name" value="Methylthiotransferase"/>
</dbReference>
<keyword evidence="4" id="KW-0949">S-adenosyl-L-methionine</keyword>
<dbReference type="Gene3D" id="2.40.50.140">
    <property type="entry name" value="Nucleic acid-binding proteins"/>
    <property type="match status" value="1"/>
</dbReference>
<evidence type="ECO:0000259" key="10">
    <source>
        <dbReference type="PROSITE" id="PS51918"/>
    </source>
</evidence>
<dbReference type="GO" id="GO:0035599">
    <property type="term" value="F:aspartic acid methylthiotransferase activity"/>
    <property type="evidence" value="ECO:0007669"/>
    <property type="project" value="TreeGrafter"/>
</dbReference>
<dbReference type="Gene3D" id="3.40.50.12160">
    <property type="entry name" value="Methylthiotransferase, N-terminal domain"/>
    <property type="match status" value="1"/>
</dbReference>
<dbReference type="CDD" id="cd01335">
    <property type="entry name" value="Radical_SAM"/>
    <property type="match status" value="1"/>
</dbReference>
<dbReference type="InterPro" id="IPR005840">
    <property type="entry name" value="Ribosomal_uS12_MeSTrfase_RimO"/>
</dbReference>
<evidence type="ECO:0000313" key="11">
    <source>
        <dbReference type="EMBL" id="SUZ62753.1"/>
    </source>
</evidence>
<dbReference type="InterPro" id="IPR013848">
    <property type="entry name" value="Methylthiotransferase_N"/>
</dbReference>
<evidence type="ECO:0000259" key="8">
    <source>
        <dbReference type="PROSITE" id="PS50926"/>
    </source>
</evidence>
<feature type="domain" description="MTTase N-terminal" evidence="9">
    <location>
        <begin position="40"/>
        <end position="157"/>
    </location>
</feature>
<evidence type="ECO:0000256" key="5">
    <source>
        <dbReference type="ARBA" id="ARBA00022723"/>
    </source>
</evidence>
<feature type="domain" description="Radical SAM core" evidence="10">
    <location>
        <begin position="180"/>
        <end position="414"/>
    </location>
</feature>
<dbReference type="SFLD" id="SFLDG01061">
    <property type="entry name" value="methylthiotransferase"/>
    <property type="match status" value="1"/>
</dbReference>
<proteinExistence type="inferred from homology"/>
<gene>
    <name evidence="11" type="ORF">METZ01_LOCUS15607</name>
</gene>
<accession>A0A381PB75</accession>
<dbReference type="AlphaFoldDB" id="A0A381PB75"/>
<sequence length="497" mass="55116">MKTRALPVFPLAPDPIRPDVSRDVEAVRLTVDPIGPLDGPQIGLVTLGCDKNTVDSEKMMAALVGHGARVSSDISGADVVVVNTCGFIESAKEQSIDTILEACRLKEEGRIRAVVAVGCMVQRYKDELSSEIPEVDFFLGLSEMASLIPELRDSGFLPDSRENAPTGVPTMERPLRILSTETPHTSYLKISEGCDHTCAFCAIPGFRGLHRSAPLPELVAEAGALARQGVKELNIISQDTTWYGRDLRRKDSSAPLLPELLRALVAETDVQWLRLFYMYPSGITREMVELMASEDVLLPYLDMPLQHGSDRILEAMRRPERQVVIRERVAWIREAIPDVTLRTTVIIGFPGESEDDFRAMLDLLEEVRFDRVGAFTYSMEDGTPAAEMPDQIPDSLKRERLEQLMDVQRMISAERNEALMGRRFLALVDEVLDDPGPFETEAAGRPVGVARTVGQAIEVDGVTHVHPFEGLTPGHFVTVEVEDAEEYDLIARVVEKQ</sequence>
<keyword evidence="2" id="KW-0004">4Fe-4S</keyword>
<dbReference type="InterPro" id="IPR038135">
    <property type="entry name" value="Methylthiotransferase_N_sf"/>
</dbReference>
<evidence type="ECO:0000256" key="1">
    <source>
        <dbReference type="ARBA" id="ARBA00001966"/>
    </source>
</evidence>
<keyword evidence="6" id="KW-0408">Iron</keyword>
<dbReference type="InterPro" id="IPR002792">
    <property type="entry name" value="TRAM_dom"/>
</dbReference>
<keyword evidence="3" id="KW-0963">Cytoplasm</keyword>
<reference evidence="11" key="1">
    <citation type="submission" date="2018-05" db="EMBL/GenBank/DDBJ databases">
        <authorList>
            <person name="Lanie J.A."/>
            <person name="Ng W.-L."/>
            <person name="Kazmierczak K.M."/>
            <person name="Andrzejewski T.M."/>
            <person name="Davidsen T.M."/>
            <person name="Wayne K.J."/>
            <person name="Tettelin H."/>
            <person name="Glass J.I."/>
            <person name="Rusch D."/>
            <person name="Podicherti R."/>
            <person name="Tsui H.-C.T."/>
            <person name="Winkler M.E."/>
        </authorList>
    </citation>
    <scope>NUCLEOTIDE SEQUENCE</scope>
</reference>
<dbReference type="SFLD" id="SFLDF00274">
    <property type="entry name" value="ribosomal_protein_S12_methylth"/>
    <property type="match status" value="1"/>
</dbReference>
<dbReference type="PANTHER" id="PTHR43837">
    <property type="entry name" value="RIBOSOMAL PROTEIN S12 METHYLTHIOTRANSFERASE RIMO"/>
    <property type="match status" value="1"/>
</dbReference>
<dbReference type="NCBIfam" id="TIGR01125">
    <property type="entry name" value="30S ribosomal protein S12 methylthiotransferase RimO"/>
    <property type="match status" value="1"/>
</dbReference>
<dbReference type="PANTHER" id="PTHR43837:SF1">
    <property type="entry name" value="RIBOSOMAL PROTEIN US12 METHYLTHIOTRANSFERASE RIMO"/>
    <property type="match status" value="1"/>
</dbReference>
<dbReference type="InterPro" id="IPR007197">
    <property type="entry name" value="rSAM"/>
</dbReference>
<dbReference type="Pfam" id="PF00919">
    <property type="entry name" value="UPF0004"/>
    <property type="match status" value="1"/>
</dbReference>
<dbReference type="PROSITE" id="PS51449">
    <property type="entry name" value="MTTASE_N"/>
    <property type="match status" value="1"/>
</dbReference>
<dbReference type="FunFam" id="3.80.30.20:FF:000001">
    <property type="entry name" value="tRNA-2-methylthio-N(6)-dimethylallyladenosine synthase 2"/>
    <property type="match status" value="1"/>
</dbReference>
<keyword evidence="7" id="KW-0411">Iron-sulfur</keyword>
<protein>
    <recommendedName>
        <fullName evidence="12">Radical SAM core domain-containing protein</fullName>
    </recommendedName>
</protein>
<dbReference type="GO" id="GO:0005829">
    <property type="term" value="C:cytosol"/>
    <property type="evidence" value="ECO:0007669"/>
    <property type="project" value="TreeGrafter"/>
</dbReference>
<dbReference type="HAMAP" id="MF_01865">
    <property type="entry name" value="MTTase_RimO"/>
    <property type="match status" value="1"/>
</dbReference>
<dbReference type="InterPro" id="IPR023404">
    <property type="entry name" value="rSAM_horseshoe"/>
</dbReference>
<evidence type="ECO:0000256" key="7">
    <source>
        <dbReference type="ARBA" id="ARBA00023014"/>
    </source>
</evidence>
<dbReference type="Gene3D" id="3.80.30.20">
    <property type="entry name" value="tm_1862 like domain"/>
    <property type="match status" value="1"/>
</dbReference>
<evidence type="ECO:0000256" key="6">
    <source>
        <dbReference type="ARBA" id="ARBA00023004"/>
    </source>
</evidence>
<dbReference type="PROSITE" id="PS51918">
    <property type="entry name" value="RADICAL_SAM"/>
    <property type="match status" value="1"/>
</dbReference>
<dbReference type="EMBL" id="UINC01000888">
    <property type="protein sequence ID" value="SUZ62753.1"/>
    <property type="molecule type" value="Genomic_DNA"/>
</dbReference>
<dbReference type="InterPro" id="IPR058240">
    <property type="entry name" value="rSAM_sf"/>
</dbReference>
<evidence type="ECO:0000259" key="9">
    <source>
        <dbReference type="PROSITE" id="PS51449"/>
    </source>
</evidence>
<comment type="cofactor">
    <cofactor evidence="1">
        <name>[4Fe-4S] cluster</name>
        <dbReference type="ChEBI" id="CHEBI:49883"/>
    </cofactor>
</comment>
<dbReference type="SUPFAM" id="SSF102114">
    <property type="entry name" value="Radical SAM enzymes"/>
    <property type="match status" value="1"/>
</dbReference>
<evidence type="ECO:0000256" key="3">
    <source>
        <dbReference type="ARBA" id="ARBA00022490"/>
    </source>
</evidence>
<dbReference type="SFLD" id="SFLDS00029">
    <property type="entry name" value="Radical_SAM"/>
    <property type="match status" value="1"/>
</dbReference>
<dbReference type="NCBIfam" id="TIGR00089">
    <property type="entry name" value="MiaB/RimO family radical SAM methylthiotransferase"/>
    <property type="match status" value="1"/>
</dbReference>
<dbReference type="GO" id="GO:0006400">
    <property type="term" value="P:tRNA modification"/>
    <property type="evidence" value="ECO:0007669"/>
    <property type="project" value="InterPro"/>
</dbReference>
<dbReference type="GO" id="GO:0046872">
    <property type="term" value="F:metal ion binding"/>
    <property type="evidence" value="ECO:0007669"/>
    <property type="project" value="UniProtKB-KW"/>
</dbReference>
<evidence type="ECO:0008006" key="12">
    <source>
        <dbReference type="Google" id="ProtNLM"/>
    </source>
</evidence>
<dbReference type="Pfam" id="PF18693">
    <property type="entry name" value="TRAM_2"/>
    <property type="match status" value="1"/>
</dbReference>
<dbReference type="InterPro" id="IPR006638">
    <property type="entry name" value="Elp3/MiaA/NifB-like_rSAM"/>
</dbReference>
<dbReference type="InterPro" id="IPR020612">
    <property type="entry name" value="Methylthiotransferase_CS"/>
</dbReference>
<evidence type="ECO:0000256" key="4">
    <source>
        <dbReference type="ARBA" id="ARBA00022691"/>
    </source>
</evidence>
<dbReference type="PROSITE" id="PS01278">
    <property type="entry name" value="MTTASE_RADICAL"/>
    <property type="match status" value="1"/>
</dbReference>
<dbReference type="GO" id="GO:0051539">
    <property type="term" value="F:4 iron, 4 sulfur cluster binding"/>
    <property type="evidence" value="ECO:0007669"/>
    <property type="project" value="UniProtKB-KW"/>
</dbReference>
<dbReference type="SMART" id="SM00729">
    <property type="entry name" value="Elp3"/>
    <property type="match status" value="1"/>
</dbReference>
<feature type="domain" description="TRAM" evidence="8">
    <location>
        <begin position="417"/>
        <end position="495"/>
    </location>
</feature>
<dbReference type="InterPro" id="IPR012340">
    <property type="entry name" value="NA-bd_OB-fold"/>
</dbReference>
<name>A0A381PB75_9ZZZZ</name>
<dbReference type="PROSITE" id="PS50926">
    <property type="entry name" value="TRAM"/>
    <property type="match status" value="1"/>
</dbReference>
<evidence type="ECO:0000256" key="2">
    <source>
        <dbReference type="ARBA" id="ARBA00022485"/>
    </source>
</evidence>
<dbReference type="Pfam" id="PF04055">
    <property type="entry name" value="Radical_SAM"/>
    <property type="match status" value="1"/>
</dbReference>
<dbReference type="SFLD" id="SFLDG01082">
    <property type="entry name" value="B12-binding_domain_containing"/>
    <property type="match status" value="1"/>
</dbReference>